<evidence type="ECO:0000313" key="6">
    <source>
        <dbReference type="EMBL" id="QNM15339.1"/>
    </source>
</evidence>
<dbReference type="KEGG" id="fho:H9Q81_00425"/>
<dbReference type="GO" id="GO:0035999">
    <property type="term" value="P:tetrahydrofolate interconversion"/>
    <property type="evidence" value="ECO:0007669"/>
    <property type="project" value="TreeGrafter"/>
</dbReference>
<dbReference type="PANTHER" id="PTHR23407:SF1">
    <property type="entry name" value="5-FORMYLTETRAHYDROFOLATE CYCLO-LIGASE"/>
    <property type="match status" value="1"/>
</dbReference>
<organism evidence="6 7">
    <name type="scientific">Fusobacterium hominis</name>
    <dbReference type="NCBI Taxonomy" id="2764326"/>
    <lineage>
        <taxon>Bacteria</taxon>
        <taxon>Fusobacteriati</taxon>
        <taxon>Fusobacteriota</taxon>
        <taxon>Fusobacteriia</taxon>
        <taxon>Fusobacteriales</taxon>
        <taxon>Fusobacteriaceae</taxon>
        <taxon>Fusobacterium</taxon>
    </lineage>
</organism>
<evidence type="ECO:0000256" key="4">
    <source>
        <dbReference type="PIRSR" id="PIRSR006806-1"/>
    </source>
</evidence>
<comment type="catalytic activity">
    <reaction evidence="5">
        <text>(6S)-5-formyl-5,6,7,8-tetrahydrofolate + ATP = (6R)-5,10-methenyltetrahydrofolate + ADP + phosphate</text>
        <dbReference type="Rhea" id="RHEA:10488"/>
        <dbReference type="ChEBI" id="CHEBI:30616"/>
        <dbReference type="ChEBI" id="CHEBI:43474"/>
        <dbReference type="ChEBI" id="CHEBI:57455"/>
        <dbReference type="ChEBI" id="CHEBI:57457"/>
        <dbReference type="ChEBI" id="CHEBI:456216"/>
        <dbReference type="EC" id="6.3.3.2"/>
    </reaction>
</comment>
<proteinExistence type="inferred from homology"/>
<keyword evidence="5" id="KW-0479">Metal-binding</keyword>
<dbReference type="EMBL" id="CP060637">
    <property type="protein sequence ID" value="QNM15339.1"/>
    <property type="molecule type" value="Genomic_DNA"/>
</dbReference>
<dbReference type="GO" id="GO:0005524">
    <property type="term" value="F:ATP binding"/>
    <property type="evidence" value="ECO:0007669"/>
    <property type="project" value="UniProtKB-KW"/>
</dbReference>
<feature type="binding site" evidence="4">
    <location>
        <position position="54"/>
    </location>
    <ligand>
        <name>substrate</name>
    </ligand>
</feature>
<evidence type="ECO:0000256" key="3">
    <source>
        <dbReference type="ARBA" id="ARBA00022840"/>
    </source>
</evidence>
<evidence type="ECO:0000256" key="5">
    <source>
        <dbReference type="RuleBase" id="RU361279"/>
    </source>
</evidence>
<gene>
    <name evidence="6" type="ORF">H9Q81_00425</name>
</gene>
<comment type="similarity">
    <text evidence="1 5">Belongs to the 5-formyltetrahydrofolate cyclo-ligase family.</text>
</comment>
<dbReference type="PIRSF" id="PIRSF006806">
    <property type="entry name" value="FTHF_cligase"/>
    <property type="match status" value="1"/>
</dbReference>
<evidence type="ECO:0000256" key="1">
    <source>
        <dbReference type="ARBA" id="ARBA00010638"/>
    </source>
</evidence>
<accession>A0A7G9GX07</accession>
<dbReference type="InterPro" id="IPR002698">
    <property type="entry name" value="FTHF_cligase"/>
</dbReference>
<comment type="cofactor">
    <cofactor evidence="5">
        <name>Mg(2+)</name>
        <dbReference type="ChEBI" id="CHEBI:18420"/>
    </cofactor>
</comment>
<reference evidence="6 7" key="1">
    <citation type="submission" date="2020-08" db="EMBL/GenBank/DDBJ databases">
        <authorList>
            <person name="Liu C."/>
            <person name="Sun Q."/>
        </authorList>
    </citation>
    <scope>NUCLEOTIDE SEQUENCE [LARGE SCALE GENOMIC DNA]</scope>
    <source>
        <strain evidence="6 7">NSJ-57</strain>
    </source>
</reference>
<keyword evidence="5" id="KW-0460">Magnesium</keyword>
<feature type="binding site" evidence="4">
    <location>
        <position position="49"/>
    </location>
    <ligand>
        <name>substrate</name>
    </ligand>
</feature>
<dbReference type="EC" id="6.3.3.2" evidence="5"/>
<protein>
    <recommendedName>
        <fullName evidence="5">5-formyltetrahydrofolate cyclo-ligase</fullName>
        <ecNumber evidence="5">6.3.3.2</ecNumber>
    </recommendedName>
</protein>
<dbReference type="Proteomes" id="UP000515913">
    <property type="component" value="Chromosome"/>
</dbReference>
<dbReference type="RefSeq" id="WP_101473556.1">
    <property type="nucleotide sequence ID" value="NZ_CP060637.1"/>
</dbReference>
<evidence type="ECO:0000313" key="7">
    <source>
        <dbReference type="Proteomes" id="UP000515913"/>
    </source>
</evidence>
<keyword evidence="7" id="KW-1185">Reference proteome</keyword>
<keyword evidence="3 4" id="KW-0067">ATP-binding</keyword>
<feature type="binding site" evidence="4">
    <location>
        <begin position="3"/>
        <end position="7"/>
    </location>
    <ligand>
        <name>ATP</name>
        <dbReference type="ChEBI" id="CHEBI:30616"/>
    </ligand>
</feature>
<dbReference type="PANTHER" id="PTHR23407">
    <property type="entry name" value="ATPASE INHIBITOR/5-FORMYLTETRAHYDROFOLATE CYCLO-LIGASE"/>
    <property type="match status" value="1"/>
</dbReference>
<dbReference type="Gene3D" id="3.40.50.10420">
    <property type="entry name" value="NagB/RpiA/CoA transferase-like"/>
    <property type="match status" value="1"/>
</dbReference>
<dbReference type="NCBIfam" id="TIGR02727">
    <property type="entry name" value="MTHFS_bact"/>
    <property type="match status" value="1"/>
</dbReference>
<name>A0A7G9GX07_9FUSO</name>
<feature type="binding site" evidence="4">
    <location>
        <begin position="126"/>
        <end position="134"/>
    </location>
    <ligand>
        <name>ATP</name>
        <dbReference type="ChEBI" id="CHEBI:30616"/>
    </ligand>
</feature>
<dbReference type="SUPFAM" id="SSF100950">
    <property type="entry name" value="NagB/RpiA/CoA transferase-like"/>
    <property type="match status" value="1"/>
</dbReference>
<evidence type="ECO:0000256" key="2">
    <source>
        <dbReference type="ARBA" id="ARBA00022741"/>
    </source>
</evidence>
<dbReference type="InterPro" id="IPR024185">
    <property type="entry name" value="FTHF_cligase-like_sf"/>
</dbReference>
<dbReference type="AlphaFoldDB" id="A0A7G9GX07"/>
<dbReference type="Pfam" id="PF01812">
    <property type="entry name" value="5-FTHF_cyc-lig"/>
    <property type="match status" value="1"/>
</dbReference>
<dbReference type="GO" id="GO:0009396">
    <property type="term" value="P:folic acid-containing compound biosynthetic process"/>
    <property type="evidence" value="ECO:0007669"/>
    <property type="project" value="TreeGrafter"/>
</dbReference>
<keyword evidence="2 4" id="KW-0547">Nucleotide-binding</keyword>
<sequence>MDKKQVRERVKSFRKTLTKEEIVEYSNILWKTLYKLEEFKKAEVIMSYMSFKNEIDTSVINKIIIDSGKKLLLPRVEEDGTMNAVVYSGKFHVSNFGIEEPIGDPYFGNIDLIIVPGLAFDQFGNRVGYGKGYYDRFFTRYPNSLKIAPAYESQIFDKINNEATDVQINGLLVKNNYMITKNY</sequence>
<dbReference type="GO" id="GO:0046872">
    <property type="term" value="F:metal ion binding"/>
    <property type="evidence" value="ECO:0007669"/>
    <property type="project" value="UniProtKB-KW"/>
</dbReference>
<dbReference type="InterPro" id="IPR037171">
    <property type="entry name" value="NagB/RpiA_transferase-like"/>
</dbReference>
<keyword evidence="6" id="KW-0436">Ligase</keyword>
<dbReference type="GO" id="GO:0030272">
    <property type="term" value="F:5-formyltetrahydrofolate cyclo-ligase activity"/>
    <property type="evidence" value="ECO:0007669"/>
    <property type="project" value="UniProtKB-EC"/>
</dbReference>